<gene>
    <name evidence="4" type="ORF">M0R88_00725</name>
</gene>
<protein>
    <submittedName>
        <fullName evidence="4">NAD(P)H-dependent oxidoreductase</fullName>
    </submittedName>
</protein>
<dbReference type="Gene3D" id="3.40.50.360">
    <property type="match status" value="1"/>
</dbReference>
<dbReference type="EMBL" id="CP096658">
    <property type="protein sequence ID" value="UPW00642.1"/>
    <property type="molecule type" value="Genomic_DNA"/>
</dbReference>
<sequence length="195" mass="21164">MPDTPHVVAICGSLRDESVTRVALETAIETVEDEGGEAELLDLREYDLPAYDPDTDDADAGDADRLKREVRAADAILLGSPMYHGSYSSVLKTAIDYCGFDEFEHKTVGLLAVSGGSFPITALEHLRSVCRALDAWVLPHQAAVPRSHSAVRDGTFTDETVAERVRELGREVVHYANIEPAPPTMESEENVGAVD</sequence>
<reference evidence="4" key="1">
    <citation type="submission" date="2022-04" db="EMBL/GenBank/DDBJ databases">
        <title>Diverse halophilic archaea isolated from saline environments.</title>
        <authorList>
            <person name="Cui H.-L."/>
        </authorList>
    </citation>
    <scope>NUCLEOTIDE SEQUENCE</scope>
    <source>
        <strain evidence="4">XZYJT40</strain>
    </source>
</reference>
<keyword evidence="5" id="KW-1185">Reference proteome</keyword>
<dbReference type="RefSeq" id="WP_248655052.1">
    <property type="nucleotide sequence ID" value="NZ_CP096658.1"/>
</dbReference>
<dbReference type="Proteomes" id="UP000830434">
    <property type="component" value="Chromosome"/>
</dbReference>
<dbReference type="InterPro" id="IPR005025">
    <property type="entry name" value="FMN_Rdtase-like_dom"/>
</dbReference>
<proteinExistence type="inferred from homology"/>
<dbReference type="InterPro" id="IPR050712">
    <property type="entry name" value="NAD(P)H-dep_reductase"/>
</dbReference>
<dbReference type="GO" id="GO:0016491">
    <property type="term" value="F:oxidoreductase activity"/>
    <property type="evidence" value="ECO:0007669"/>
    <property type="project" value="InterPro"/>
</dbReference>
<dbReference type="PANTHER" id="PTHR30543">
    <property type="entry name" value="CHROMATE REDUCTASE"/>
    <property type="match status" value="1"/>
</dbReference>
<dbReference type="PANTHER" id="PTHR30543:SF21">
    <property type="entry name" value="NAD(P)H-DEPENDENT FMN REDUCTASE LOT6"/>
    <property type="match status" value="1"/>
</dbReference>
<dbReference type="SUPFAM" id="SSF52218">
    <property type="entry name" value="Flavoproteins"/>
    <property type="match status" value="1"/>
</dbReference>
<dbReference type="KEGG" id="haxz:M0R88_00725"/>
<comment type="similarity">
    <text evidence="2">Belongs to the SsuE family. Isf subfamily.</text>
</comment>
<dbReference type="AlphaFoldDB" id="A0A8U0IK10"/>
<dbReference type="InterPro" id="IPR029039">
    <property type="entry name" value="Flavoprotein-like_sf"/>
</dbReference>
<evidence type="ECO:0000256" key="2">
    <source>
        <dbReference type="ARBA" id="ARBA00038292"/>
    </source>
</evidence>
<accession>A0A8U0IK10</accession>
<comment type="cofactor">
    <cofactor evidence="1">
        <name>[4Fe-4S] cluster</name>
        <dbReference type="ChEBI" id="CHEBI:49883"/>
    </cofactor>
</comment>
<dbReference type="GeneID" id="72188334"/>
<evidence type="ECO:0000313" key="5">
    <source>
        <dbReference type="Proteomes" id="UP000830434"/>
    </source>
</evidence>
<dbReference type="GO" id="GO:0005829">
    <property type="term" value="C:cytosol"/>
    <property type="evidence" value="ECO:0007669"/>
    <property type="project" value="TreeGrafter"/>
</dbReference>
<name>A0A8U0IK10_9EURY</name>
<evidence type="ECO:0000259" key="3">
    <source>
        <dbReference type="Pfam" id="PF03358"/>
    </source>
</evidence>
<feature type="domain" description="NADPH-dependent FMN reductase-like" evidence="3">
    <location>
        <begin position="6"/>
        <end position="147"/>
    </location>
</feature>
<dbReference type="GO" id="GO:0010181">
    <property type="term" value="F:FMN binding"/>
    <property type="evidence" value="ECO:0007669"/>
    <property type="project" value="TreeGrafter"/>
</dbReference>
<evidence type="ECO:0000313" key="4">
    <source>
        <dbReference type="EMBL" id="UPW00642.1"/>
    </source>
</evidence>
<dbReference type="Pfam" id="PF03358">
    <property type="entry name" value="FMN_red"/>
    <property type="match status" value="1"/>
</dbReference>
<organism evidence="4 5">
    <name type="scientific">Halorussus gelatinilyticus</name>
    <dbReference type="NCBI Taxonomy" id="2937524"/>
    <lineage>
        <taxon>Archaea</taxon>
        <taxon>Methanobacteriati</taxon>
        <taxon>Methanobacteriota</taxon>
        <taxon>Stenosarchaea group</taxon>
        <taxon>Halobacteria</taxon>
        <taxon>Halobacteriales</taxon>
        <taxon>Haladaptataceae</taxon>
        <taxon>Halorussus</taxon>
    </lineage>
</organism>
<evidence type="ECO:0000256" key="1">
    <source>
        <dbReference type="ARBA" id="ARBA00001966"/>
    </source>
</evidence>